<evidence type="ECO:0000256" key="7">
    <source>
        <dbReference type="ARBA" id="ARBA00023224"/>
    </source>
</evidence>
<dbReference type="EMBL" id="CAJNOC010005157">
    <property type="protein sequence ID" value="CAF1044098.1"/>
    <property type="molecule type" value="Genomic_DNA"/>
</dbReference>
<feature type="transmembrane region" description="Helical" evidence="9">
    <location>
        <begin position="24"/>
        <end position="49"/>
    </location>
</feature>
<comment type="subcellular location">
    <subcellularLocation>
        <location evidence="1">Membrane</location>
        <topology evidence="1">Multi-pass membrane protein</topology>
    </subcellularLocation>
</comment>
<dbReference type="PROSITE" id="PS50262">
    <property type="entry name" value="G_PROTEIN_RECEP_F1_2"/>
    <property type="match status" value="1"/>
</dbReference>
<dbReference type="InterPro" id="IPR050125">
    <property type="entry name" value="GPCR_opsins"/>
</dbReference>
<dbReference type="PRINTS" id="PR00237">
    <property type="entry name" value="GPCRRHODOPSN"/>
</dbReference>
<dbReference type="Pfam" id="PF00001">
    <property type="entry name" value="7tm_1"/>
    <property type="match status" value="1"/>
</dbReference>
<feature type="transmembrane region" description="Helical" evidence="9">
    <location>
        <begin position="141"/>
        <end position="165"/>
    </location>
</feature>
<comment type="similarity">
    <text evidence="8">Belongs to the G-protein coupled receptor 1 family.</text>
</comment>
<dbReference type="OrthoDB" id="2101615at2759"/>
<dbReference type="AlphaFoldDB" id="A0A814JY52"/>
<dbReference type="PROSITE" id="PS00237">
    <property type="entry name" value="G_PROTEIN_RECEP_F1_1"/>
    <property type="match status" value="1"/>
</dbReference>
<reference evidence="11" key="1">
    <citation type="submission" date="2021-02" db="EMBL/GenBank/DDBJ databases">
        <authorList>
            <person name="Nowell W R."/>
        </authorList>
    </citation>
    <scope>NUCLEOTIDE SEQUENCE</scope>
    <source>
        <strain evidence="11">Ploen Becks lab</strain>
    </source>
</reference>
<dbReference type="InterPro" id="IPR000276">
    <property type="entry name" value="GPCR_Rhodpsn"/>
</dbReference>
<keyword evidence="5 9" id="KW-0472">Membrane</keyword>
<dbReference type="GO" id="GO:0004930">
    <property type="term" value="F:G protein-coupled receptor activity"/>
    <property type="evidence" value="ECO:0007669"/>
    <property type="project" value="UniProtKB-KW"/>
</dbReference>
<evidence type="ECO:0000256" key="2">
    <source>
        <dbReference type="ARBA" id="ARBA00022692"/>
    </source>
</evidence>
<protein>
    <recommendedName>
        <fullName evidence="10">G-protein coupled receptors family 1 profile domain-containing protein</fullName>
    </recommendedName>
</protein>
<keyword evidence="6 8" id="KW-0675">Receptor</keyword>
<keyword evidence="4 8" id="KW-0297">G-protein coupled receptor</keyword>
<evidence type="ECO:0000256" key="5">
    <source>
        <dbReference type="ARBA" id="ARBA00023136"/>
    </source>
</evidence>
<dbReference type="Proteomes" id="UP000663879">
    <property type="component" value="Unassembled WGS sequence"/>
</dbReference>
<keyword evidence="12" id="KW-1185">Reference proteome</keyword>
<evidence type="ECO:0000313" key="11">
    <source>
        <dbReference type="EMBL" id="CAF1044098.1"/>
    </source>
</evidence>
<feature type="domain" description="G-protein coupled receptors family 1 profile" evidence="10">
    <location>
        <begin position="41"/>
        <end position="216"/>
    </location>
</feature>
<evidence type="ECO:0000256" key="3">
    <source>
        <dbReference type="ARBA" id="ARBA00022989"/>
    </source>
</evidence>
<evidence type="ECO:0000313" key="12">
    <source>
        <dbReference type="Proteomes" id="UP000663879"/>
    </source>
</evidence>
<dbReference type="PANTHER" id="PTHR24240">
    <property type="entry name" value="OPSIN"/>
    <property type="match status" value="1"/>
</dbReference>
<dbReference type="InterPro" id="IPR017452">
    <property type="entry name" value="GPCR_Rhodpsn_7TM"/>
</dbReference>
<feature type="transmembrane region" description="Helical" evidence="9">
    <location>
        <begin position="61"/>
        <end position="82"/>
    </location>
</feature>
<evidence type="ECO:0000256" key="6">
    <source>
        <dbReference type="ARBA" id="ARBA00023170"/>
    </source>
</evidence>
<keyword evidence="2 8" id="KW-0812">Transmembrane</keyword>
<keyword evidence="3 9" id="KW-1133">Transmembrane helix</keyword>
<accession>A0A814JY52</accession>
<evidence type="ECO:0000259" key="10">
    <source>
        <dbReference type="PROSITE" id="PS50262"/>
    </source>
</evidence>
<dbReference type="SUPFAM" id="SSF81321">
    <property type="entry name" value="Family A G protein-coupled receptor-like"/>
    <property type="match status" value="1"/>
</dbReference>
<feature type="transmembrane region" description="Helical" evidence="9">
    <location>
        <begin position="185"/>
        <end position="206"/>
    </location>
</feature>
<comment type="caution">
    <text evidence="11">The sequence shown here is derived from an EMBL/GenBank/DDBJ whole genome shotgun (WGS) entry which is preliminary data.</text>
</comment>
<keyword evidence="7 8" id="KW-0807">Transducer</keyword>
<evidence type="ECO:0000256" key="4">
    <source>
        <dbReference type="ARBA" id="ARBA00023040"/>
    </source>
</evidence>
<gene>
    <name evidence="11" type="ORF">OXX778_LOCUS18497</name>
</gene>
<sequence length="216" mass="25022">MYNNTTCRFVNKHSLESPVECYKLTIVGVYCIILFVFSTFFNIVLLWTFIKNKSLRISINLFIIALAIFNLCGTLIELPFIILSNLYCKWIFGKNVCIITAYIMYFIGCTSIYLMAAISFERFYIIYKPLRIRSLNMKTNLIIIFVCSLNGLMWATFPLIGWSHYSLEGDMTSCSVEWKERTTNVSSYNITIFSVVYLIPFLLILISNTKIILIVS</sequence>
<evidence type="ECO:0000256" key="9">
    <source>
        <dbReference type="SAM" id="Phobius"/>
    </source>
</evidence>
<evidence type="ECO:0000256" key="8">
    <source>
        <dbReference type="RuleBase" id="RU000688"/>
    </source>
</evidence>
<dbReference type="Gene3D" id="1.20.1070.10">
    <property type="entry name" value="Rhodopsin 7-helix transmembrane proteins"/>
    <property type="match status" value="1"/>
</dbReference>
<dbReference type="GO" id="GO:0016020">
    <property type="term" value="C:membrane"/>
    <property type="evidence" value="ECO:0007669"/>
    <property type="project" value="UniProtKB-SubCell"/>
</dbReference>
<proteinExistence type="inferred from homology"/>
<organism evidence="11 12">
    <name type="scientific">Brachionus calyciflorus</name>
    <dbReference type="NCBI Taxonomy" id="104777"/>
    <lineage>
        <taxon>Eukaryota</taxon>
        <taxon>Metazoa</taxon>
        <taxon>Spiralia</taxon>
        <taxon>Gnathifera</taxon>
        <taxon>Rotifera</taxon>
        <taxon>Eurotatoria</taxon>
        <taxon>Monogononta</taxon>
        <taxon>Pseudotrocha</taxon>
        <taxon>Ploima</taxon>
        <taxon>Brachionidae</taxon>
        <taxon>Brachionus</taxon>
    </lineage>
</organism>
<feature type="transmembrane region" description="Helical" evidence="9">
    <location>
        <begin position="102"/>
        <end position="120"/>
    </location>
</feature>
<evidence type="ECO:0000256" key="1">
    <source>
        <dbReference type="ARBA" id="ARBA00004141"/>
    </source>
</evidence>
<name>A0A814JY52_9BILA</name>